<accession>A0ABQ6MYA0</accession>
<name>A0ABQ6MYA0_9STRA</name>
<feature type="signal peptide" evidence="3">
    <location>
        <begin position="1"/>
        <end position="22"/>
    </location>
</feature>
<feature type="transmembrane region" description="Helical" evidence="2">
    <location>
        <begin position="133"/>
        <end position="158"/>
    </location>
</feature>
<evidence type="ECO:0000313" key="5">
    <source>
        <dbReference type="Proteomes" id="UP001165060"/>
    </source>
</evidence>
<evidence type="ECO:0000313" key="4">
    <source>
        <dbReference type="EMBL" id="GMI35994.1"/>
    </source>
</evidence>
<sequence length="217" mass="23156">MTPTPAAASLLLLCLLPTPVSASTQNVWAVILKVCSIIAFEGFTGIHSDDATLLLKFHSVMTYVCVAVILGASFYSEYSDGYEGAKTVFRLVTCGAYEPEGFMERCGAAPVICIIPMCFGMIYYAVLTAISTSIFLAIFGAIVGIMSGLWFFTLPWLGRKAYKRWQERPLDWGSTVAPEIEQGAGEGGAGRGGEAGGGAEELVGVEGQRMVRGEDGR</sequence>
<evidence type="ECO:0000256" key="3">
    <source>
        <dbReference type="SAM" id="SignalP"/>
    </source>
</evidence>
<evidence type="ECO:0000256" key="1">
    <source>
        <dbReference type="SAM" id="MobiDB-lite"/>
    </source>
</evidence>
<keyword evidence="5" id="KW-1185">Reference proteome</keyword>
<reference evidence="4 5" key="1">
    <citation type="journal article" date="2023" name="Commun. Biol.">
        <title>Genome analysis of Parmales, the sister group of diatoms, reveals the evolutionary specialization of diatoms from phago-mixotrophs to photoautotrophs.</title>
        <authorList>
            <person name="Ban H."/>
            <person name="Sato S."/>
            <person name="Yoshikawa S."/>
            <person name="Yamada K."/>
            <person name="Nakamura Y."/>
            <person name="Ichinomiya M."/>
            <person name="Sato N."/>
            <person name="Blanc-Mathieu R."/>
            <person name="Endo H."/>
            <person name="Kuwata A."/>
            <person name="Ogata H."/>
        </authorList>
    </citation>
    <scope>NUCLEOTIDE SEQUENCE [LARGE SCALE GENOMIC DNA]</scope>
</reference>
<feature type="chain" id="PRO_5047244674" evidence="3">
    <location>
        <begin position="23"/>
        <end position="217"/>
    </location>
</feature>
<feature type="transmembrane region" description="Helical" evidence="2">
    <location>
        <begin position="107"/>
        <end position="127"/>
    </location>
</feature>
<organism evidence="4 5">
    <name type="scientific">Tetraparma gracilis</name>
    <dbReference type="NCBI Taxonomy" id="2962635"/>
    <lineage>
        <taxon>Eukaryota</taxon>
        <taxon>Sar</taxon>
        <taxon>Stramenopiles</taxon>
        <taxon>Ochrophyta</taxon>
        <taxon>Bolidophyceae</taxon>
        <taxon>Parmales</taxon>
        <taxon>Triparmaceae</taxon>
        <taxon>Tetraparma</taxon>
    </lineage>
</organism>
<dbReference type="Proteomes" id="UP001165060">
    <property type="component" value="Unassembled WGS sequence"/>
</dbReference>
<evidence type="ECO:0000256" key="2">
    <source>
        <dbReference type="SAM" id="Phobius"/>
    </source>
</evidence>
<feature type="transmembrane region" description="Helical" evidence="2">
    <location>
        <begin position="57"/>
        <end position="76"/>
    </location>
</feature>
<feature type="compositionally biased region" description="Gly residues" evidence="1">
    <location>
        <begin position="184"/>
        <end position="199"/>
    </location>
</feature>
<proteinExistence type="predicted"/>
<feature type="region of interest" description="Disordered" evidence="1">
    <location>
        <begin position="180"/>
        <end position="217"/>
    </location>
</feature>
<dbReference type="EMBL" id="BRYB01000715">
    <property type="protein sequence ID" value="GMI35994.1"/>
    <property type="molecule type" value="Genomic_DNA"/>
</dbReference>
<keyword evidence="2" id="KW-0812">Transmembrane</keyword>
<keyword evidence="3" id="KW-0732">Signal</keyword>
<keyword evidence="2" id="KW-1133">Transmembrane helix</keyword>
<keyword evidence="2" id="KW-0472">Membrane</keyword>
<comment type="caution">
    <text evidence="4">The sequence shown here is derived from an EMBL/GenBank/DDBJ whole genome shotgun (WGS) entry which is preliminary data.</text>
</comment>
<protein>
    <submittedName>
        <fullName evidence="4">Uncharacterized protein</fullName>
    </submittedName>
</protein>
<gene>
    <name evidence="4" type="ORF">TeGR_g99</name>
</gene>